<keyword evidence="5 7" id="KW-0804">Transcription</keyword>
<dbReference type="InterPro" id="IPR015648">
    <property type="entry name" value="Transcrpt_fac_DP"/>
</dbReference>
<dbReference type="OrthoDB" id="552115at2759"/>
<evidence type="ECO:0000256" key="4">
    <source>
        <dbReference type="ARBA" id="ARBA00023125"/>
    </source>
</evidence>
<dbReference type="PANTHER" id="PTHR12548:SF5">
    <property type="entry name" value="TRANSCRIPTION FACTOR DP-2"/>
    <property type="match status" value="1"/>
</dbReference>
<dbReference type="Proteomes" id="UP000316079">
    <property type="component" value="Unassembled WGS sequence"/>
</dbReference>
<evidence type="ECO:0000256" key="5">
    <source>
        <dbReference type="ARBA" id="ARBA00023163"/>
    </source>
</evidence>
<keyword evidence="6 7" id="KW-0539">Nucleus</keyword>
<proteinExistence type="inferred from homology"/>
<dbReference type="GO" id="GO:0005667">
    <property type="term" value="C:transcription regulator complex"/>
    <property type="evidence" value="ECO:0007669"/>
    <property type="project" value="InterPro"/>
</dbReference>
<gene>
    <name evidence="11" type="ORF">DNTS_006355</name>
</gene>
<dbReference type="SUPFAM" id="SSF144074">
    <property type="entry name" value="E2F-DP heterodimerization region"/>
    <property type="match status" value="1"/>
</dbReference>
<accession>A0A553Q5H0</accession>
<evidence type="ECO:0000313" key="11">
    <source>
        <dbReference type="EMBL" id="TRY85165.1"/>
    </source>
</evidence>
<dbReference type="Pfam" id="PF02319">
    <property type="entry name" value="WHD_E2F_TDP"/>
    <property type="match status" value="1"/>
</dbReference>
<feature type="region of interest" description="Disordered" evidence="8">
    <location>
        <begin position="418"/>
        <end position="469"/>
    </location>
</feature>
<evidence type="ECO:0000256" key="8">
    <source>
        <dbReference type="SAM" id="MobiDB-lite"/>
    </source>
</evidence>
<comment type="similarity">
    <text evidence="2 7">Belongs to the E2F/DP family.</text>
</comment>
<keyword evidence="3 7" id="KW-0805">Transcription regulation</keyword>
<feature type="domain" description="Transcription factor DP C-terminal" evidence="9">
    <location>
        <begin position="277"/>
        <end position="421"/>
    </location>
</feature>
<dbReference type="GO" id="GO:0005634">
    <property type="term" value="C:nucleus"/>
    <property type="evidence" value="ECO:0007669"/>
    <property type="project" value="UniProtKB-SubCell"/>
</dbReference>
<dbReference type="InterPro" id="IPR003316">
    <property type="entry name" value="E2F_WHTH_DNA-bd_dom"/>
</dbReference>
<dbReference type="Pfam" id="PF08781">
    <property type="entry name" value="DP"/>
    <property type="match status" value="1"/>
</dbReference>
<dbReference type="InterPro" id="IPR036390">
    <property type="entry name" value="WH_DNA-bd_sf"/>
</dbReference>
<feature type="region of interest" description="Disordered" evidence="8">
    <location>
        <begin position="138"/>
        <end position="157"/>
    </location>
</feature>
<keyword evidence="4 7" id="KW-0238">DNA-binding</keyword>
<comment type="caution">
    <text evidence="11">The sequence shown here is derived from an EMBL/GenBank/DDBJ whole genome shotgun (WGS) entry which is preliminary data.</text>
</comment>
<organism evidence="11 12">
    <name type="scientific">Danionella cerebrum</name>
    <dbReference type="NCBI Taxonomy" id="2873325"/>
    <lineage>
        <taxon>Eukaryota</taxon>
        <taxon>Metazoa</taxon>
        <taxon>Chordata</taxon>
        <taxon>Craniata</taxon>
        <taxon>Vertebrata</taxon>
        <taxon>Euteleostomi</taxon>
        <taxon>Actinopterygii</taxon>
        <taxon>Neopterygii</taxon>
        <taxon>Teleostei</taxon>
        <taxon>Ostariophysi</taxon>
        <taxon>Cypriniformes</taxon>
        <taxon>Danionidae</taxon>
        <taxon>Danioninae</taxon>
        <taxon>Danionella</taxon>
    </lineage>
</organism>
<reference evidence="11 12" key="1">
    <citation type="journal article" date="2019" name="Sci. Data">
        <title>Hybrid genome assembly and annotation of Danionella translucida.</title>
        <authorList>
            <person name="Kadobianskyi M."/>
            <person name="Schulze L."/>
            <person name="Schuelke M."/>
            <person name="Judkewitz B."/>
        </authorList>
    </citation>
    <scope>NUCLEOTIDE SEQUENCE [LARGE SCALE GENOMIC DNA]</scope>
    <source>
        <strain evidence="11 12">Bolton</strain>
    </source>
</reference>
<dbReference type="InterPro" id="IPR037241">
    <property type="entry name" value="E2F-DP_heterodim"/>
</dbReference>
<dbReference type="GO" id="GO:0051726">
    <property type="term" value="P:regulation of cell cycle"/>
    <property type="evidence" value="ECO:0007669"/>
    <property type="project" value="InterPro"/>
</dbReference>
<feature type="compositionally biased region" description="Polar residues" evidence="8">
    <location>
        <begin position="418"/>
        <end position="445"/>
    </location>
</feature>
<dbReference type="FunFam" id="1.10.10.10:FF:000047">
    <property type="entry name" value="Transcription factor"/>
    <property type="match status" value="1"/>
</dbReference>
<dbReference type="PANTHER" id="PTHR12548">
    <property type="entry name" value="TRANSCRIPTION FACTOR DP"/>
    <property type="match status" value="1"/>
</dbReference>
<dbReference type="InterPro" id="IPR036388">
    <property type="entry name" value="WH-like_DNA-bd_sf"/>
</dbReference>
<evidence type="ECO:0000256" key="3">
    <source>
        <dbReference type="ARBA" id="ARBA00023015"/>
    </source>
</evidence>
<dbReference type="FunFam" id="1.20.140.80:FF:000001">
    <property type="entry name" value="Transcription factor"/>
    <property type="match status" value="1"/>
</dbReference>
<evidence type="ECO:0000313" key="12">
    <source>
        <dbReference type="Proteomes" id="UP000316079"/>
    </source>
</evidence>
<dbReference type="InterPro" id="IPR014889">
    <property type="entry name" value="Transc_factor_DP_C"/>
</dbReference>
<evidence type="ECO:0008006" key="13">
    <source>
        <dbReference type="Google" id="ProtNLM"/>
    </source>
</evidence>
<dbReference type="STRING" id="623744.A0A553Q5H0"/>
<evidence type="ECO:0000256" key="7">
    <source>
        <dbReference type="RuleBase" id="RU003796"/>
    </source>
</evidence>
<evidence type="ECO:0000259" key="10">
    <source>
        <dbReference type="SMART" id="SM01372"/>
    </source>
</evidence>
<sequence length="516" mass="57269">DIQSFSIWCLTSIAGVTNQMQVFAATAKLVCGAKRHQEAERELRASRKSPVITTMLSNTVGAPALCGDLKGFLNQHLQKGSISLLAPSSYSPATKVTLGAVNSNVGAPMILSTPQRVSHPGSILIGSPFTPHTTPVAMVTQPHPPERNEWTPGNKKRTHDYIDPYYSDRDGLCSSDSSSSKRMKRADKNGKGLRHFSMKVCEKVQKKGTTSYNEVADELVTEFTHASSLMPTDSQVYDQKNIRRRVYDALNVLMAMNIISKEKKEIRWIGLPTNSAQECHNLELEKQKRLERIRQKRAQLEELILQQIAFKNLVQRNQAMEAASQSRPPVGSVIQLPFIIFNTDVRTIIDCSISSDKCEYLFNFDNTFEIHDDVEILKRMGMTLGLENGTCTPENLSLAKALVPRSLDAYVNNMARNANRTPLSHSSSTVPLHTSESRGQTPNSFNEEEDEDDEDEDSPSSPDSGRKLKPVCLSQYVPSSRSLVPVASRSLLLNDFVFIFTVLTSSGAHFNPAQPN</sequence>
<dbReference type="SMART" id="SM01372">
    <property type="entry name" value="E2F_TDP"/>
    <property type="match status" value="1"/>
</dbReference>
<evidence type="ECO:0000256" key="6">
    <source>
        <dbReference type="ARBA" id="ARBA00023242"/>
    </source>
</evidence>
<dbReference type="Gene3D" id="1.10.10.10">
    <property type="entry name" value="Winged helix-like DNA-binding domain superfamily/Winged helix DNA-binding domain"/>
    <property type="match status" value="1"/>
</dbReference>
<dbReference type="EMBL" id="SRMA01026311">
    <property type="protein sequence ID" value="TRY85165.1"/>
    <property type="molecule type" value="Genomic_DNA"/>
</dbReference>
<evidence type="ECO:0000256" key="2">
    <source>
        <dbReference type="ARBA" id="ARBA00010940"/>
    </source>
</evidence>
<name>A0A553Q5H0_9TELE</name>
<dbReference type="Gene3D" id="1.20.140.80">
    <property type="entry name" value="Transcription factor DP"/>
    <property type="match status" value="1"/>
</dbReference>
<dbReference type="InterPro" id="IPR038168">
    <property type="entry name" value="TF_DP_C_sf"/>
</dbReference>
<feature type="domain" description="E2F/DP family winged-helix DNA-binding" evidence="10">
    <location>
        <begin position="188"/>
        <end position="270"/>
    </location>
</feature>
<comment type="subcellular location">
    <subcellularLocation>
        <location evidence="1 7">Nucleus</location>
    </subcellularLocation>
</comment>
<evidence type="ECO:0000259" key="9">
    <source>
        <dbReference type="SMART" id="SM01138"/>
    </source>
</evidence>
<feature type="non-terminal residue" evidence="11">
    <location>
        <position position="1"/>
    </location>
</feature>
<feature type="compositionally biased region" description="Acidic residues" evidence="8">
    <location>
        <begin position="446"/>
        <end position="458"/>
    </location>
</feature>
<dbReference type="SMART" id="SM01138">
    <property type="entry name" value="DP"/>
    <property type="match status" value="1"/>
</dbReference>
<dbReference type="GO" id="GO:0000977">
    <property type="term" value="F:RNA polymerase II transcription regulatory region sequence-specific DNA binding"/>
    <property type="evidence" value="ECO:0007669"/>
    <property type="project" value="TreeGrafter"/>
</dbReference>
<protein>
    <recommendedName>
        <fullName evidence="13">Transcription factor</fullName>
    </recommendedName>
</protein>
<dbReference type="AlphaFoldDB" id="A0A553Q5H0"/>
<evidence type="ECO:0000256" key="1">
    <source>
        <dbReference type="ARBA" id="ARBA00004123"/>
    </source>
</evidence>
<dbReference type="GO" id="GO:0000981">
    <property type="term" value="F:DNA-binding transcription factor activity, RNA polymerase II-specific"/>
    <property type="evidence" value="ECO:0007669"/>
    <property type="project" value="TreeGrafter"/>
</dbReference>
<dbReference type="CDD" id="cd14458">
    <property type="entry name" value="DP_DD"/>
    <property type="match status" value="1"/>
</dbReference>
<keyword evidence="12" id="KW-1185">Reference proteome</keyword>
<dbReference type="SUPFAM" id="SSF46785">
    <property type="entry name" value="Winged helix' DNA-binding domain"/>
    <property type="match status" value="1"/>
</dbReference>